<dbReference type="KEGG" id="bgoe:IFJ75_12610"/>
<reference evidence="3" key="1">
    <citation type="submission" date="2020-09" db="EMBL/GenBank/DDBJ databases">
        <title>Brevundimonas sp. LVF2 isolated from a puddle in Goettingen, Germany.</title>
        <authorList>
            <person name="Friedrich I."/>
            <person name="Klassen A."/>
            <person name="Hannes N."/>
            <person name="Schneider D."/>
            <person name="Hertel R."/>
            <person name="Daniel R."/>
        </authorList>
    </citation>
    <scope>NUCLEOTIDE SEQUENCE</scope>
    <source>
        <strain evidence="3">LVF2</strain>
    </source>
</reference>
<feature type="transmembrane region" description="Helical" evidence="1">
    <location>
        <begin position="185"/>
        <end position="208"/>
    </location>
</feature>
<keyword evidence="4" id="KW-1185">Reference proteome</keyword>
<dbReference type="PANTHER" id="PTHR23028">
    <property type="entry name" value="ACETYLTRANSFERASE"/>
    <property type="match status" value="1"/>
</dbReference>
<gene>
    <name evidence="3" type="ORF">IFJ75_12610</name>
</gene>
<organism evidence="3 4">
    <name type="scientific">Brevundimonas goettingensis</name>
    <dbReference type="NCBI Taxonomy" id="2774190"/>
    <lineage>
        <taxon>Bacteria</taxon>
        <taxon>Pseudomonadati</taxon>
        <taxon>Pseudomonadota</taxon>
        <taxon>Alphaproteobacteria</taxon>
        <taxon>Caulobacterales</taxon>
        <taxon>Caulobacteraceae</taxon>
        <taxon>Brevundimonas</taxon>
    </lineage>
</organism>
<feature type="transmembrane region" description="Helical" evidence="1">
    <location>
        <begin position="154"/>
        <end position="173"/>
    </location>
</feature>
<feature type="domain" description="Acyltransferase 3" evidence="2">
    <location>
        <begin position="20"/>
        <end position="347"/>
    </location>
</feature>
<keyword evidence="3" id="KW-0808">Transferase</keyword>
<feature type="transmembrane region" description="Helical" evidence="1">
    <location>
        <begin position="330"/>
        <end position="351"/>
    </location>
</feature>
<dbReference type="GO" id="GO:0000271">
    <property type="term" value="P:polysaccharide biosynthetic process"/>
    <property type="evidence" value="ECO:0007669"/>
    <property type="project" value="TreeGrafter"/>
</dbReference>
<feature type="transmembrane region" description="Helical" evidence="1">
    <location>
        <begin position="214"/>
        <end position="230"/>
    </location>
</feature>
<keyword evidence="1" id="KW-1133">Transmembrane helix</keyword>
<accession>A0A975BYJ9</accession>
<dbReference type="EMBL" id="CP062222">
    <property type="protein sequence ID" value="QTC90123.1"/>
    <property type="molecule type" value="Genomic_DNA"/>
</dbReference>
<sequence length="384" mass="42082">MAWTAISTRNETPPISRGGWLDALRFIVASLIILHHFQAAGPVPLSQLINPIFERGGFLLTNFFLIDSGYVLMRVYGAAVNGGKMSPGDFFLKRYLRVVPAHLIMGLALVTLVVVSTALGEPPRNPEWFRWDQLPAQLTLTQAFGVHGGLGWNAPSWSVSALIGCYLAFPWILKGMKRLGPWTALAGVVLLYLGANQAAWALFGYPVYQMPMMYGFWRALPLFILGMGLAQFTERVWIAPKLAAVVGVVSAAAFFVLELFDKHALVALVLISLIILAAGAVPVTRPSKLVEKLSVMSFSMFITNEVTRIAWFGLANVLITRLALPVAVQWVLYVCGVAAAFAVAFAFHSVIDQPLQTRIKGWLKRRRTGRAAVVPEPAQALRTP</sequence>
<dbReference type="Pfam" id="PF01757">
    <property type="entry name" value="Acyl_transf_3"/>
    <property type="match status" value="1"/>
</dbReference>
<feature type="transmembrane region" description="Helical" evidence="1">
    <location>
        <begin position="266"/>
        <end position="285"/>
    </location>
</feature>
<dbReference type="InterPro" id="IPR002656">
    <property type="entry name" value="Acyl_transf_3_dom"/>
</dbReference>
<evidence type="ECO:0000313" key="4">
    <source>
        <dbReference type="Proteomes" id="UP000663918"/>
    </source>
</evidence>
<dbReference type="AlphaFoldDB" id="A0A975BYJ9"/>
<evidence type="ECO:0000256" key="1">
    <source>
        <dbReference type="SAM" id="Phobius"/>
    </source>
</evidence>
<keyword evidence="1" id="KW-0812">Transmembrane</keyword>
<keyword evidence="3" id="KW-0012">Acyltransferase</keyword>
<protein>
    <submittedName>
        <fullName evidence="3">Acyltransferase</fullName>
    </submittedName>
</protein>
<keyword evidence="1" id="KW-0472">Membrane</keyword>
<feature type="transmembrane region" description="Helical" evidence="1">
    <location>
        <begin position="98"/>
        <end position="119"/>
    </location>
</feature>
<dbReference type="InterPro" id="IPR050879">
    <property type="entry name" value="Acyltransferase_3"/>
</dbReference>
<dbReference type="PANTHER" id="PTHR23028:SF53">
    <property type="entry name" value="ACYL_TRANSF_3 DOMAIN-CONTAINING PROTEIN"/>
    <property type="match status" value="1"/>
</dbReference>
<evidence type="ECO:0000259" key="2">
    <source>
        <dbReference type="Pfam" id="PF01757"/>
    </source>
</evidence>
<dbReference type="RefSeq" id="WP_207868540.1">
    <property type="nucleotide sequence ID" value="NZ_CP062222.1"/>
</dbReference>
<dbReference type="GO" id="GO:0016020">
    <property type="term" value="C:membrane"/>
    <property type="evidence" value="ECO:0007669"/>
    <property type="project" value="TreeGrafter"/>
</dbReference>
<dbReference type="GO" id="GO:0016747">
    <property type="term" value="F:acyltransferase activity, transferring groups other than amino-acyl groups"/>
    <property type="evidence" value="ECO:0007669"/>
    <property type="project" value="InterPro"/>
</dbReference>
<proteinExistence type="predicted"/>
<name>A0A975BYJ9_9CAUL</name>
<feature type="transmembrane region" description="Helical" evidence="1">
    <location>
        <begin position="57"/>
        <end position="77"/>
    </location>
</feature>
<evidence type="ECO:0000313" key="3">
    <source>
        <dbReference type="EMBL" id="QTC90123.1"/>
    </source>
</evidence>
<feature type="transmembrane region" description="Helical" evidence="1">
    <location>
        <begin position="242"/>
        <end position="260"/>
    </location>
</feature>
<dbReference type="Proteomes" id="UP000663918">
    <property type="component" value="Chromosome"/>
</dbReference>